<feature type="chain" id="PRO_5020474682" evidence="1">
    <location>
        <begin position="25"/>
        <end position="106"/>
    </location>
</feature>
<dbReference type="Proteomes" id="UP000294835">
    <property type="component" value="Unassembled WGS sequence"/>
</dbReference>
<keyword evidence="1" id="KW-0732">Signal</keyword>
<dbReference type="OrthoDB" id="7856745at2"/>
<feature type="domain" description="PepSY" evidence="2">
    <location>
        <begin position="55"/>
        <end position="103"/>
    </location>
</feature>
<reference evidence="3 4" key="1">
    <citation type="submission" date="2019-03" db="EMBL/GenBank/DDBJ databases">
        <title>Genomic Encyclopedia of Type Strains, Phase IV (KMG-IV): sequencing the most valuable type-strain genomes for metagenomic binning, comparative biology and taxonomic classification.</title>
        <authorList>
            <person name="Goeker M."/>
        </authorList>
    </citation>
    <scope>NUCLEOTIDE SEQUENCE [LARGE SCALE GENOMIC DNA]</scope>
    <source>
        <strain evidence="3 4">DSM 18063</strain>
    </source>
</reference>
<proteinExistence type="predicted"/>
<name>A0A4R2Q878_9RHOB</name>
<organism evidence="3 4">
    <name type="scientific">Rhodovulum marinum</name>
    <dbReference type="NCBI Taxonomy" id="320662"/>
    <lineage>
        <taxon>Bacteria</taxon>
        <taxon>Pseudomonadati</taxon>
        <taxon>Pseudomonadota</taxon>
        <taxon>Alphaproteobacteria</taxon>
        <taxon>Rhodobacterales</taxon>
        <taxon>Paracoccaceae</taxon>
        <taxon>Rhodovulum</taxon>
    </lineage>
</organism>
<evidence type="ECO:0000313" key="3">
    <source>
        <dbReference type="EMBL" id="TCP44178.1"/>
    </source>
</evidence>
<dbReference type="RefSeq" id="WP_132460321.1">
    <property type="nucleotide sequence ID" value="NZ_SLXP01000001.1"/>
</dbReference>
<dbReference type="AlphaFoldDB" id="A0A4R2Q878"/>
<feature type="signal peptide" evidence="1">
    <location>
        <begin position="1"/>
        <end position="24"/>
    </location>
</feature>
<dbReference type="EMBL" id="SLXP01000001">
    <property type="protein sequence ID" value="TCP44178.1"/>
    <property type="molecule type" value="Genomic_DNA"/>
</dbReference>
<accession>A0A4R2Q878</accession>
<sequence length="106" mass="11675">MTPRLPLAPAVLALLLGLAVPAGADRDDDRDHDRARDALARGEILPLHTILPGLQDRFGGRLLEVELEREDGRMVYEVELITARGRILEIVVDAATGRVLETEEDD</sequence>
<evidence type="ECO:0000313" key="4">
    <source>
        <dbReference type="Proteomes" id="UP000294835"/>
    </source>
</evidence>
<dbReference type="Gene3D" id="3.10.450.40">
    <property type="match status" value="1"/>
</dbReference>
<evidence type="ECO:0000256" key="1">
    <source>
        <dbReference type="SAM" id="SignalP"/>
    </source>
</evidence>
<keyword evidence="4" id="KW-1185">Reference proteome</keyword>
<dbReference type="InterPro" id="IPR025711">
    <property type="entry name" value="PepSY"/>
</dbReference>
<comment type="caution">
    <text evidence="3">The sequence shown here is derived from an EMBL/GenBank/DDBJ whole genome shotgun (WGS) entry which is preliminary data.</text>
</comment>
<protein>
    <submittedName>
        <fullName evidence="3">Putative membrane protein YkoI</fullName>
    </submittedName>
</protein>
<gene>
    <name evidence="3" type="ORF">EV662_101268</name>
</gene>
<dbReference type="Pfam" id="PF03413">
    <property type="entry name" value="PepSY"/>
    <property type="match status" value="1"/>
</dbReference>
<evidence type="ECO:0000259" key="2">
    <source>
        <dbReference type="Pfam" id="PF03413"/>
    </source>
</evidence>